<comment type="caution">
    <text evidence="2">The sequence shown here is derived from an EMBL/GenBank/DDBJ whole genome shotgun (WGS) entry which is preliminary data.</text>
</comment>
<reference evidence="2 3" key="2">
    <citation type="submission" date="2018-12" db="EMBL/GenBank/DDBJ databases">
        <title>Rhizobacter gummiphilus sp. nov., a rubber-degrading bacterium isolated from the soil of a botanical garden in Japan.</title>
        <authorList>
            <person name="Shunsuke S.S."/>
        </authorList>
    </citation>
    <scope>NUCLEOTIDE SEQUENCE [LARGE SCALE GENOMIC DNA]</scope>
    <source>
        <strain evidence="2 3">S-16</strain>
    </source>
</reference>
<organism evidence="2 3">
    <name type="scientific">Piscinibacter terrae</name>
    <dbReference type="NCBI Taxonomy" id="2496871"/>
    <lineage>
        <taxon>Bacteria</taxon>
        <taxon>Pseudomonadati</taxon>
        <taxon>Pseudomonadota</taxon>
        <taxon>Betaproteobacteria</taxon>
        <taxon>Burkholderiales</taxon>
        <taxon>Sphaerotilaceae</taxon>
        <taxon>Piscinibacter</taxon>
    </lineage>
</organism>
<dbReference type="NCBIfam" id="NF037959">
    <property type="entry name" value="MFS_SpdSyn"/>
    <property type="match status" value="1"/>
</dbReference>
<keyword evidence="3" id="KW-1185">Reference proteome</keyword>
<dbReference type="Pfam" id="PF01564">
    <property type="entry name" value="Spermine_synth"/>
    <property type="match status" value="1"/>
</dbReference>
<dbReference type="EMBL" id="QUSW01000001">
    <property type="protein sequence ID" value="RQP26235.1"/>
    <property type="molecule type" value="Genomic_DNA"/>
</dbReference>
<evidence type="ECO:0000313" key="3">
    <source>
        <dbReference type="Proteomes" id="UP000267464"/>
    </source>
</evidence>
<evidence type="ECO:0000313" key="2">
    <source>
        <dbReference type="EMBL" id="RQP26235.1"/>
    </source>
</evidence>
<protein>
    <submittedName>
        <fullName evidence="2">Transferase</fullName>
    </submittedName>
</protein>
<evidence type="ECO:0000256" key="1">
    <source>
        <dbReference type="ARBA" id="ARBA00023115"/>
    </source>
</evidence>
<dbReference type="SUPFAM" id="SSF53335">
    <property type="entry name" value="S-adenosyl-L-methionine-dependent methyltransferases"/>
    <property type="match status" value="1"/>
</dbReference>
<accession>A0A3N7K5P4</accession>
<dbReference type="Gene3D" id="3.40.50.150">
    <property type="entry name" value="Vaccinia Virus protein VP39"/>
    <property type="match status" value="1"/>
</dbReference>
<reference evidence="2 3" key="1">
    <citation type="submission" date="2018-08" db="EMBL/GenBank/DDBJ databases">
        <authorList>
            <person name="Khan S.A."/>
            <person name="Jeon C.O."/>
            <person name="Chun B.H."/>
            <person name="Jeong S.E."/>
        </authorList>
    </citation>
    <scope>NUCLEOTIDE SEQUENCE [LARGE SCALE GENOMIC DNA]</scope>
    <source>
        <strain evidence="2 3">S-16</strain>
    </source>
</reference>
<dbReference type="PANTHER" id="PTHR43317:SF11">
    <property type="entry name" value="POLYAMINE AMINOPROPYLTRANSFERASE 2"/>
    <property type="match status" value="1"/>
</dbReference>
<name>A0A3N7K5P4_9BURK</name>
<dbReference type="InterPro" id="IPR029063">
    <property type="entry name" value="SAM-dependent_MTases_sf"/>
</dbReference>
<dbReference type="CDD" id="cd02440">
    <property type="entry name" value="AdoMet_MTases"/>
    <property type="match status" value="1"/>
</dbReference>
<dbReference type="GO" id="GO:0016740">
    <property type="term" value="F:transferase activity"/>
    <property type="evidence" value="ECO:0007669"/>
    <property type="project" value="UniProtKB-KW"/>
</dbReference>
<keyword evidence="1" id="KW-0620">Polyamine biosynthesis</keyword>
<dbReference type="AlphaFoldDB" id="A0A3N7K5P4"/>
<proteinExistence type="predicted"/>
<sequence length="256" mass="28726">MLNDFLPADADAVRPYIYEDERTLSMHFDMSATQSRMRRADPCALDLAYTRTMMACLMLQPRPASMLMIGLGGGSLAKYWHRWLRHADVSVVEINPHVIAMREDFFVPPDGERFRVLQGDGAAVMEENTRPHDVVFVDGFNYDGQPEGLCTPAFYADCRRAIGDTGVLVVNLHDEEPQCTELTARLRDVLGDGLVHVDQESGGNRIVFGAAPALLRAAAEQWDERWSALDEVHRHTLARCAERVRRSLGRWLVSAG</sequence>
<keyword evidence="2" id="KW-0808">Transferase</keyword>
<dbReference type="PANTHER" id="PTHR43317">
    <property type="entry name" value="THERMOSPERMINE SYNTHASE ACAULIS5"/>
    <property type="match status" value="1"/>
</dbReference>
<gene>
    <name evidence="2" type="ORF">DZC73_04160</name>
</gene>
<dbReference type="Proteomes" id="UP000267464">
    <property type="component" value="Unassembled WGS sequence"/>
</dbReference>
<dbReference type="GO" id="GO:0006596">
    <property type="term" value="P:polyamine biosynthetic process"/>
    <property type="evidence" value="ECO:0007669"/>
    <property type="project" value="UniProtKB-KW"/>
</dbReference>